<dbReference type="AlphaFoldDB" id="A0A448IM16"/>
<comment type="subcellular location">
    <subcellularLocation>
        <location evidence="1">Cell membrane</location>
        <topology evidence="1">Multi-pass membrane protein</topology>
    </subcellularLocation>
</comment>
<keyword evidence="3 5" id="KW-1133">Transmembrane helix</keyword>
<dbReference type="PROSITE" id="PS50850">
    <property type="entry name" value="MFS"/>
    <property type="match status" value="1"/>
</dbReference>
<keyword evidence="4 5" id="KW-0472">Membrane</keyword>
<evidence type="ECO:0000256" key="4">
    <source>
        <dbReference type="ARBA" id="ARBA00023136"/>
    </source>
</evidence>
<keyword evidence="8" id="KW-1185">Reference proteome</keyword>
<name>A0A448IM16_MYCAU</name>
<feature type="transmembrane region" description="Helical" evidence="5">
    <location>
        <begin position="91"/>
        <end position="114"/>
    </location>
</feature>
<feature type="transmembrane region" description="Helical" evidence="5">
    <location>
        <begin position="150"/>
        <end position="176"/>
    </location>
</feature>
<evidence type="ECO:0000256" key="5">
    <source>
        <dbReference type="SAM" id="Phobius"/>
    </source>
</evidence>
<dbReference type="PANTHER" id="PTHR23527:SF1">
    <property type="entry name" value="BLL3282 PROTEIN"/>
    <property type="match status" value="1"/>
</dbReference>
<dbReference type="Pfam" id="PF07690">
    <property type="entry name" value="MFS_1"/>
    <property type="match status" value="1"/>
</dbReference>
<feature type="transmembrane region" description="Helical" evidence="5">
    <location>
        <begin position="367"/>
        <end position="386"/>
    </location>
</feature>
<dbReference type="PANTHER" id="PTHR23527">
    <property type="entry name" value="BLL3282 PROTEIN"/>
    <property type="match status" value="1"/>
</dbReference>
<dbReference type="Proteomes" id="UP000279306">
    <property type="component" value="Chromosome"/>
</dbReference>
<dbReference type="EMBL" id="LR134356">
    <property type="protein sequence ID" value="VEG53476.1"/>
    <property type="molecule type" value="Genomic_DNA"/>
</dbReference>
<organism evidence="7 8">
    <name type="scientific">Mycolicibacterium aurum</name>
    <name type="common">Mycobacterium aurum</name>
    <dbReference type="NCBI Taxonomy" id="1791"/>
    <lineage>
        <taxon>Bacteria</taxon>
        <taxon>Bacillati</taxon>
        <taxon>Actinomycetota</taxon>
        <taxon>Actinomycetes</taxon>
        <taxon>Mycobacteriales</taxon>
        <taxon>Mycobacteriaceae</taxon>
        <taxon>Mycolicibacterium</taxon>
    </lineage>
</organism>
<evidence type="ECO:0000256" key="1">
    <source>
        <dbReference type="ARBA" id="ARBA00004651"/>
    </source>
</evidence>
<dbReference type="KEGG" id="mauu:NCTC10437_01982"/>
<dbReference type="InterPro" id="IPR036259">
    <property type="entry name" value="MFS_trans_sf"/>
</dbReference>
<accession>A0A448IM16</accession>
<feature type="domain" description="Major facilitator superfamily (MFS) profile" evidence="6">
    <location>
        <begin position="1"/>
        <end position="390"/>
    </location>
</feature>
<evidence type="ECO:0000259" key="6">
    <source>
        <dbReference type="PROSITE" id="PS50850"/>
    </source>
</evidence>
<feature type="transmembrane region" description="Helical" evidence="5">
    <location>
        <begin position="37"/>
        <end position="59"/>
    </location>
</feature>
<sequence length="390" mass="40286">MLVIALAATLCANVFINGVAFLIPSLHTERGLDLASAALMSSLPSLGMVVTLIAWGYVVDRVGERMVLTVGSALTAAAAFAAASADSLFTVGVFLFLGGMAAASSNTASGRLVVGWFDAEKRGLVMGIRQTAQPLGVGVGALVIPRLAEFSSVCAALLFPAIVCAASALVCLVAVIDPPRPPRADAAESQLSNPYRGSWMLWRIHLASVLLVIPQVIMWTFALVWLITAHGWSPGSAGTLVLFAQILGAAGRIGAGRWSDAYVKRTGEVLTSRLRPVRIIAAAAVASMTLLALTDWLGSPLSIALMIAASVITVSDNGLAFTAIAEYAGPFWSGRALGTQNTSQLLAQGVAPPLFGALIGIAGYPVAFAVCALFPLIAIPAVPVGIKPDR</sequence>
<evidence type="ECO:0000256" key="2">
    <source>
        <dbReference type="ARBA" id="ARBA00022692"/>
    </source>
</evidence>
<keyword evidence="2 5" id="KW-0812">Transmembrane</keyword>
<feature type="transmembrane region" description="Helical" evidence="5">
    <location>
        <begin position="234"/>
        <end position="255"/>
    </location>
</feature>
<dbReference type="SUPFAM" id="SSF103473">
    <property type="entry name" value="MFS general substrate transporter"/>
    <property type="match status" value="1"/>
</dbReference>
<dbReference type="InterPro" id="IPR011701">
    <property type="entry name" value="MFS"/>
</dbReference>
<dbReference type="STRING" id="1791.GCA_001049355_00761"/>
<evidence type="ECO:0000313" key="7">
    <source>
        <dbReference type="EMBL" id="VEG53476.1"/>
    </source>
</evidence>
<reference evidence="7 8" key="1">
    <citation type="submission" date="2018-12" db="EMBL/GenBank/DDBJ databases">
        <authorList>
            <consortium name="Pathogen Informatics"/>
        </authorList>
    </citation>
    <scope>NUCLEOTIDE SEQUENCE [LARGE SCALE GENOMIC DNA]</scope>
    <source>
        <strain evidence="7 8">NCTC10437</strain>
    </source>
</reference>
<dbReference type="GO" id="GO:0005886">
    <property type="term" value="C:plasma membrane"/>
    <property type="evidence" value="ECO:0007669"/>
    <property type="project" value="UniProtKB-SubCell"/>
</dbReference>
<gene>
    <name evidence="7" type="ORF">NCTC10437_01982</name>
</gene>
<dbReference type="InterPro" id="IPR052952">
    <property type="entry name" value="MFS-Transporter"/>
</dbReference>
<feature type="transmembrane region" description="Helical" evidence="5">
    <location>
        <begin position="206"/>
        <end position="228"/>
    </location>
</feature>
<proteinExistence type="predicted"/>
<protein>
    <submittedName>
        <fullName evidence="7">Major facilitator transporter</fullName>
    </submittedName>
</protein>
<evidence type="ECO:0000313" key="8">
    <source>
        <dbReference type="Proteomes" id="UP000279306"/>
    </source>
</evidence>
<dbReference type="InterPro" id="IPR020846">
    <property type="entry name" value="MFS_dom"/>
</dbReference>
<feature type="transmembrane region" description="Helical" evidence="5">
    <location>
        <begin position="276"/>
        <end position="297"/>
    </location>
</feature>
<evidence type="ECO:0000256" key="3">
    <source>
        <dbReference type="ARBA" id="ARBA00022989"/>
    </source>
</evidence>
<dbReference type="Gene3D" id="1.20.1250.20">
    <property type="entry name" value="MFS general substrate transporter like domains"/>
    <property type="match status" value="2"/>
</dbReference>
<dbReference type="GO" id="GO:0022857">
    <property type="term" value="F:transmembrane transporter activity"/>
    <property type="evidence" value="ECO:0007669"/>
    <property type="project" value="InterPro"/>
</dbReference>